<feature type="domain" description="TOD1/MUCI70 glycosyltransferase-like" evidence="1">
    <location>
        <begin position="15"/>
        <end position="164"/>
    </location>
</feature>
<dbReference type="InterPro" id="IPR048354">
    <property type="entry name" value="TOD1_MUCI70_glycTrfase_dom"/>
</dbReference>
<name>A0A6J7CUN4_9ZZZZ</name>
<organism evidence="2">
    <name type="scientific">freshwater metagenome</name>
    <dbReference type="NCBI Taxonomy" id="449393"/>
    <lineage>
        <taxon>unclassified sequences</taxon>
        <taxon>metagenomes</taxon>
        <taxon>ecological metagenomes</taxon>
    </lineage>
</organism>
<proteinExistence type="predicted"/>
<accession>A0A6J7CUN4</accession>
<evidence type="ECO:0000313" key="2">
    <source>
        <dbReference type="EMBL" id="CAB4862382.1"/>
    </source>
</evidence>
<protein>
    <submittedName>
        <fullName evidence="2">Unannotated protein</fullName>
    </submittedName>
</protein>
<sequence>MQAICFTDDPQLVSSTWDVVLIESTFPGDQIRSQRLIKIQGHPVLDQYDEWLYIDNTVRLLKPPSYILDEFLKDCDLAIPTHSYREDVLEEFAVVKDLGLDSRERLEEQRLHYEEFSPSPLRERPLWTGIIARRPTSSVRKWSDSWAQHVLRYSRRDQLSVLTAIEINKPNFKRVEIDNFSSDFHQWPIHNERKSEKRFYRGNDSAQGSERLQKEILRLGDEIRVVQDAYSNSTSWKITRPLRAISLALKAIRASNNHGTMNSDG</sequence>
<dbReference type="AlphaFoldDB" id="A0A6J7CUN4"/>
<evidence type="ECO:0000259" key="1">
    <source>
        <dbReference type="Pfam" id="PF04765"/>
    </source>
</evidence>
<dbReference type="Pfam" id="PF04765">
    <property type="entry name" value="TOD1_MUCI70"/>
    <property type="match status" value="1"/>
</dbReference>
<dbReference type="EMBL" id="CAFBLH010000011">
    <property type="protein sequence ID" value="CAB4862382.1"/>
    <property type="molecule type" value="Genomic_DNA"/>
</dbReference>
<reference evidence="2" key="1">
    <citation type="submission" date="2020-05" db="EMBL/GenBank/DDBJ databases">
        <authorList>
            <person name="Chiriac C."/>
            <person name="Salcher M."/>
            <person name="Ghai R."/>
            <person name="Kavagutti S V."/>
        </authorList>
    </citation>
    <scope>NUCLEOTIDE SEQUENCE</scope>
</reference>
<gene>
    <name evidence="2" type="ORF">UFOPK3342_00495</name>
</gene>